<proteinExistence type="predicted"/>
<dbReference type="AlphaFoldDB" id="A0A6M2F8W5"/>
<sequence length="134" mass="14917">MDQECSLSKLLFAVNTLNLHNLGSLLLVLLSLLIPPPSVLNNGADVLCTGNVLSRFCLPLNLTSFSFLNSMTLGNPLTYYASEKGIQKRILTSKSFTEFFISDLKVNLSFKKWTLSSKLNKIKGDFAERGKERL</sequence>
<evidence type="ECO:0000313" key="1">
    <source>
        <dbReference type="EMBL" id="NUU93371.1"/>
    </source>
</evidence>
<accession>A0A6M2F8W5</accession>
<organism evidence="1">
    <name type="scientific">Populus davidiana</name>
    <dbReference type="NCBI Taxonomy" id="266767"/>
    <lineage>
        <taxon>Eukaryota</taxon>
        <taxon>Viridiplantae</taxon>
        <taxon>Streptophyta</taxon>
        <taxon>Embryophyta</taxon>
        <taxon>Tracheophyta</taxon>
        <taxon>Spermatophyta</taxon>
        <taxon>Magnoliopsida</taxon>
        <taxon>eudicotyledons</taxon>
        <taxon>Gunneridae</taxon>
        <taxon>Pentapetalae</taxon>
        <taxon>rosids</taxon>
        <taxon>fabids</taxon>
        <taxon>Malpighiales</taxon>
        <taxon>Salicaceae</taxon>
        <taxon>Saliceae</taxon>
        <taxon>Populus</taxon>
    </lineage>
</organism>
<dbReference type="EMBL" id="GILB01013038">
    <property type="protein sequence ID" value="NUU93371.1"/>
    <property type="molecule type" value="Transcribed_RNA"/>
</dbReference>
<protein>
    <submittedName>
        <fullName evidence="1">Uncharacterized protein</fullName>
    </submittedName>
</protein>
<reference evidence="1" key="1">
    <citation type="submission" date="2020-03" db="EMBL/GenBank/DDBJ databases">
        <authorList>
            <person name="Zhang R."/>
        </authorList>
    </citation>
    <scope>NUCLEOTIDE SEQUENCE</scope>
</reference>
<name>A0A6M2F8W5_9ROSI</name>